<dbReference type="PIRSF" id="PIRSF006066">
    <property type="entry name" value="HI0050"/>
    <property type="match status" value="1"/>
</dbReference>
<gene>
    <name evidence="9" type="ORF">GC105_07300</name>
</gene>
<feature type="transmembrane region" description="Helical" evidence="7">
    <location>
        <begin position="251"/>
        <end position="269"/>
    </location>
</feature>
<proteinExistence type="predicted"/>
<dbReference type="Proteomes" id="UP000440004">
    <property type="component" value="Unassembled WGS sequence"/>
</dbReference>
<reference evidence="9 10" key="1">
    <citation type="submission" date="2019-10" db="EMBL/GenBank/DDBJ databases">
        <title>Alkalibaculum tamaniensis sp.nov., a new alkaliphilic acetogen, isolated on methoxylated aromatics from a mud volcano.</title>
        <authorList>
            <person name="Khomyakova M.A."/>
            <person name="Merkel A.Y."/>
            <person name="Bonch-Osmolovskaya E.A."/>
            <person name="Slobodkin A.I."/>
        </authorList>
    </citation>
    <scope>NUCLEOTIDE SEQUENCE [LARGE SCALE GENOMIC DNA]</scope>
    <source>
        <strain evidence="9 10">M08DMB</strain>
    </source>
</reference>
<dbReference type="InterPro" id="IPR004681">
    <property type="entry name" value="TRAP_DctM"/>
</dbReference>
<dbReference type="InterPro" id="IPR010656">
    <property type="entry name" value="DctM"/>
</dbReference>
<feature type="transmembrane region" description="Helical" evidence="7">
    <location>
        <begin position="144"/>
        <end position="170"/>
    </location>
</feature>
<evidence type="ECO:0000256" key="7">
    <source>
        <dbReference type="SAM" id="Phobius"/>
    </source>
</evidence>
<dbReference type="PANTHER" id="PTHR33362:SF5">
    <property type="entry name" value="C4-DICARBOXYLATE TRAP TRANSPORTER LARGE PERMEASE PROTEIN DCTM"/>
    <property type="match status" value="1"/>
</dbReference>
<sequence>MSNMSPELIGVLGIILLLLLLAFRIPVGIGMIAVSLLGYSLIVSPEGALAKLGADAFVNAKSYTLSVIPLFVLMGMVLSHANLGGELYQLFDVLLGRVRGGMAMATLGASALFSAVSGSAVATASTIASVSVDEMRKYKYDEGLAAGCAAVGGTLGILIPPSSTLVIYGALTEETIGGLLIAGIIPGIMTTIMLMLTVSITLKFKPHLAPVVARKKTKMTWGLLKTVWAIPTIFLISMGGIYMGWFTPTEAGAVGTFLSFAAAIAMKRLTWKAFSGAMIQATRITAMTFLIMVGGKMFGTFLSISRIPIYLTTMLTTMDVTPFLVIMAIFAIYLVMGAFMDAMAILVIMTPIVYPIVITLGYDGVWFGVMTVIMLLIALLTPPVGVVSLVVASITKVAPAKVFKAVIPFWFTLIAAGILVTLFPDIVLFLPSLMK</sequence>
<dbReference type="AlphaFoldDB" id="A0A6A7K909"/>
<keyword evidence="6 7" id="KW-0472">Membrane</keyword>
<evidence type="ECO:0000256" key="4">
    <source>
        <dbReference type="ARBA" id="ARBA00022692"/>
    </source>
</evidence>
<feature type="transmembrane region" description="Helical" evidence="7">
    <location>
        <begin position="12"/>
        <end position="42"/>
    </location>
</feature>
<evidence type="ECO:0000256" key="3">
    <source>
        <dbReference type="ARBA" id="ARBA00022519"/>
    </source>
</evidence>
<feature type="transmembrane region" description="Helical" evidence="7">
    <location>
        <begin position="223"/>
        <end position="245"/>
    </location>
</feature>
<feature type="transmembrane region" description="Helical" evidence="7">
    <location>
        <begin position="281"/>
        <end position="304"/>
    </location>
</feature>
<evidence type="ECO:0000256" key="1">
    <source>
        <dbReference type="ARBA" id="ARBA00004429"/>
    </source>
</evidence>
<protein>
    <submittedName>
        <fullName evidence="9">TRAP transporter large permease subunit</fullName>
    </submittedName>
</protein>
<name>A0A6A7K909_9FIRM</name>
<keyword evidence="10" id="KW-1185">Reference proteome</keyword>
<comment type="caution">
    <text evidence="9">The sequence shown here is derived from an EMBL/GenBank/DDBJ whole genome shotgun (WGS) entry which is preliminary data.</text>
</comment>
<feature type="transmembrane region" description="Helical" evidence="7">
    <location>
        <begin position="310"/>
        <end position="335"/>
    </location>
</feature>
<dbReference type="GO" id="GO:0005886">
    <property type="term" value="C:plasma membrane"/>
    <property type="evidence" value="ECO:0007669"/>
    <property type="project" value="UniProtKB-SubCell"/>
</dbReference>
<feature type="transmembrane region" description="Helical" evidence="7">
    <location>
        <begin position="103"/>
        <end position="132"/>
    </location>
</feature>
<keyword evidence="2" id="KW-1003">Cell membrane</keyword>
<evidence type="ECO:0000313" key="10">
    <source>
        <dbReference type="Proteomes" id="UP000440004"/>
    </source>
</evidence>
<dbReference type="NCBIfam" id="TIGR00786">
    <property type="entry name" value="dctM"/>
    <property type="match status" value="1"/>
</dbReference>
<accession>A0A6A7K909</accession>
<comment type="subcellular location">
    <subcellularLocation>
        <location evidence="1">Cell inner membrane</location>
        <topology evidence="1">Multi-pass membrane protein</topology>
    </subcellularLocation>
</comment>
<dbReference type="RefSeq" id="WP_152803210.1">
    <property type="nucleotide sequence ID" value="NZ_WHNX01000009.1"/>
</dbReference>
<feature type="transmembrane region" description="Helical" evidence="7">
    <location>
        <begin position="342"/>
        <end position="362"/>
    </location>
</feature>
<evidence type="ECO:0000256" key="2">
    <source>
        <dbReference type="ARBA" id="ARBA00022475"/>
    </source>
</evidence>
<dbReference type="GO" id="GO:0022857">
    <property type="term" value="F:transmembrane transporter activity"/>
    <property type="evidence" value="ECO:0007669"/>
    <property type="project" value="TreeGrafter"/>
</dbReference>
<dbReference type="EMBL" id="WHNX01000009">
    <property type="protein sequence ID" value="MPW25593.1"/>
    <property type="molecule type" value="Genomic_DNA"/>
</dbReference>
<keyword evidence="3" id="KW-0997">Cell inner membrane</keyword>
<evidence type="ECO:0000256" key="6">
    <source>
        <dbReference type="ARBA" id="ARBA00023136"/>
    </source>
</evidence>
<feature type="transmembrane region" description="Helical" evidence="7">
    <location>
        <begin position="63"/>
        <end position="83"/>
    </location>
</feature>
<evidence type="ECO:0000313" key="9">
    <source>
        <dbReference type="EMBL" id="MPW25593.1"/>
    </source>
</evidence>
<evidence type="ECO:0000259" key="8">
    <source>
        <dbReference type="Pfam" id="PF06808"/>
    </source>
</evidence>
<evidence type="ECO:0000256" key="5">
    <source>
        <dbReference type="ARBA" id="ARBA00022989"/>
    </source>
</evidence>
<feature type="transmembrane region" description="Helical" evidence="7">
    <location>
        <begin position="368"/>
        <end position="394"/>
    </location>
</feature>
<feature type="domain" description="TRAP C4-dicarboxylate transport system permease DctM subunit" evidence="8">
    <location>
        <begin position="14"/>
        <end position="425"/>
    </location>
</feature>
<keyword evidence="5 7" id="KW-1133">Transmembrane helix</keyword>
<organism evidence="9 10">
    <name type="scientific">Alkalibaculum sporogenes</name>
    <dbReference type="NCBI Taxonomy" id="2655001"/>
    <lineage>
        <taxon>Bacteria</taxon>
        <taxon>Bacillati</taxon>
        <taxon>Bacillota</taxon>
        <taxon>Clostridia</taxon>
        <taxon>Eubacteriales</taxon>
        <taxon>Eubacteriaceae</taxon>
        <taxon>Alkalibaculum</taxon>
    </lineage>
</organism>
<feature type="transmembrane region" description="Helical" evidence="7">
    <location>
        <begin position="176"/>
        <end position="202"/>
    </location>
</feature>
<dbReference type="PANTHER" id="PTHR33362">
    <property type="entry name" value="SIALIC ACID TRAP TRANSPORTER PERMEASE PROTEIN SIAT-RELATED"/>
    <property type="match status" value="1"/>
</dbReference>
<keyword evidence="4 7" id="KW-0812">Transmembrane</keyword>
<feature type="transmembrane region" description="Helical" evidence="7">
    <location>
        <begin position="406"/>
        <end position="430"/>
    </location>
</feature>
<dbReference type="Pfam" id="PF06808">
    <property type="entry name" value="DctM"/>
    <property type="match status" value="1"/>
</dbReference>